<dbReference type="SUPFAM" id="SSF56672">
    <property type="entry name" value="DNA/RNA polymerases"/>
    <property type="match status" value="1"/>
</dbReference>
<dbReference type="InterPro" id="IPR043502">
    <property type="entry name" value="DNA/RNA_pol_sf"/>
</dbReference>
<dbReference type="Pfam" id="PF00078">
    <property type="entry name" value="RVT_1"/>
    <property type="match status" value="1"/>
</dbReference>
<dbReference type="InterPro" id="IPR000477">
    <property type="entry name" value="RT_dom"/>
</dbReference>
<sequence>MIFAAQQLQEKCQEMRDHLYTTFVDLTKAFDTVNRPGLWKVMQKFGCPKHFTHMVRQLHDGMKARVTEYGTVSEAFAVTNGVKQGCVLAPTLFSLMCPAMLTDACRDERPAIRIKYRTDGYLLNSMICTLNTTTEADMQRSMDLFAAGCANFGPIINTEKTVVMHQPPPGTNPNALHTHVNGPVFKNVDNFVNLGSTLSRNTQIDDEVARRISKASQASRDKAVVLTTLVYGAETWTVYAGQARKLNHFHERIPNTEVLERTGVISIQAMLGQIQLRWSGHVVRMDDRRLPKRQLYGNVAVGARGKGGQKRRYQDTLKNSLKRLQINTVNREDLAQDRSAW</sequence>
<dbReference type="PANTHER" id="PTHR47027">
    <property type="entry name" value="REVERSE TRANSCRIPTASE DOMAIN-CONTAINING PROTEIN"/>
    <property type="match status" value="1"/>
</dbReference>
<evidence type="ECO:0000313" key="3">
    <source>
        <dbReference type="Proteomes" id="UP000281553"/>
    </source>
</evidence>
<dbReference type="PANTHER" id="PTHR47027:SF26">
    <property type="entry name" value="REVERSE TRANSCRIPTASE DOMAIN-CONTAINING PROTEIN"/>
    <property type="match status" value="1"/>
</dbReference>
<dbReference type="AlphaFoldDB" id="A0A3P7N453"/>
<accession>A0A3P7N453</accession>
<dbReference type="EMBL" id="UYRU01090313">
    <property type="protein sequence ID" value="VDN37135.1"/>
    <property type="molecule type" value="Genomic_DNA"/>
</dbReference>
<feature type="domain" description="Reverse transcriptase" evidence="1">
    <location>
        <begin position="1"/>
        <end position="198"/>
    </location>
</feature>
<evidence type="ECO:0000313" key="2">
    <source>
        <dbReference type="EMBL" id="VDN37135.1"/>
    </source>
</evidence>
<name>A0A3P7N453_DIBLA</name>
<keyword evidence="3" id="KW-1185">Reference proteome</keyword>
<organism evidence="2 3">
    <name type="scientific">Dibothriocephalus latus</name>
    <name type="common">Fish tapeworm</name>
    <name type="synonym">Diphyllobothrium latum</name>
    <dbReference type="NCBI Taxonomy" id="60516"/>
    <lineage>
        <taxon>Eukaryota</taxon>
        <taxon>Metazoa</taxon>
        <taxon>Spiralia</taxon>
        <taxon>Lophotrochozoa</taxon>
        <taxon>Platyhelminthes</taxon>
        <taxon>Cestoda</taxon>
        <taxon>Eucestoda</taxon>
        <taxon>Diphyllobothriidea</taxon>
        <taxon>Diphyllobothriidae</taxon>
        <taxon>Dibothriocephalus</taxon>
    </lineage>
</organism>
<dbReference type="Proteomes" id="UP000281553">
    <property type="component" value="Unassembled WGS sequence"/>
</dbReference>
<reference evidence="2 3" key="1">
    <citation type="submission" date="2018-11" db="EMBL/GenBank/DDBJ databases">
        <authorList>
            <consortium name="Pathogen Informatics"/>
        </authorList>
    </citation>
    <scope>NUCLEOTIDE SEQUENCE [LARGE SCALE GENOMIC DNA]</scope>
</reference>
<protein>
    <recommendedName>
        <fullName evidence="1">Reverse transcriptase domain-containing protein</fullName>
    </recommendedName>
</protein>
<evidence type="ECO:0000259" key="1">
    <source>
        <dbReference type="PROSITE" id="PS50878"/>
    </source>
</evidence>
<proteinExistence type="predicted"/>
<dbReference type="OrthoDB" id="425014at2759"/>
<dbReference type="PROSITE" id="PS50878">
    <property type="entry name" value="RT_POL"/>
    <property type="match status" value="1"/>
</dbReference>
<gene>
    <name evidence="2" type="ORF">DILT_LOCUS17239</name>
</gene>